<feature type="compositionally biased region" description="Low complexity" evidence="3">
    <location>
        <begin position="1107"/>
        <end position="1119"/>
    </location>
</feature>
<feature type="region of interest" description="Disordered" evidence="3">
    <location>
        <begin position="1137"/>
        <end position="1166"/>
    </location>
</feature>
<dbReference type="EMBL" id="ABDG02000020">
    <property type="protein sequence ID" value="EHK47429.1"/>
    <property type="molecule type" value="Genomic_DNA"/>
</dbReference>
<feature type="repeat" description="WD" evidence="2">
    <location>
        <begin position="125"/>
        <end position="160"/>
    </location>
</feature>
<dbReference type="InterPro" id="IPR036322">
    <property type="entry name" value="WD40_repeat_dom_sf"/>
</dbReference>
<dbReference type="SUPFAM" id="SSF50978">
    <property type="entry name" value="WD40 repeat-like"/>
    <property type="match status" value="1"/>
</dbReference>
<dbReference type="HOGENOM" id="CLU_001497_1_0_1"/>
<dbReference type="PANTHER" id="PTHR46170">
    <property type="entry name" value="GATOR COMPLEX PROTEIN WDR59"/>
    <property type="match status" value="1"/>
</dbReference>
<comment type="similarity">
    <text evidence="1">Belongs to the WD repeat WDR59 family.</text>
</comment>
<evidence type="ECO:0000313" key="5">
    <source>
        <dbReference type="EMBL" id="EHK47429.1"/>
    </source>
</evidence>
<dbReference type="GO" id="GO:0034198">
    <property type="term" value="P:cellular response to amino acid starvation"/>
    <property type="evidence" value="ECO:0007669"/>
    <property type="project" value="TreeGrafter"/>
</dbReference>
<feature type="domain" description="RWD" evidence="4">
    <location>
        <begin position="504"/>
        <end position="612"/>
    </location>
</feature>
<feature type="compositionally biased region" description="Polar residues" evidence="3">
    <location>
        <begin position="1078"/>
        <end position="1092"/>
    </location>
</feature>
<feature type="region of interest" description="Disordered" evidence="3">
    <location>
        <begin position="1028"/>
        <end position="1092"/>
    </location>
</feature>
<dbReference type="PROSITE" id="PS50908">
    <property type="entry name" value="RWD"/>
    <property type="match status" value="1"/>
</dbReference>
<feature type="region of interest" description="Disordered" evidence="3">
    <location>
        <begin position="788"/>
        <end position="827"/>
    </location>
</feature>
<organism evidence="5 6">
    <name type="scientific">Hypocrea atroviridis (strain ATCC 20476 / IMI 206040)</name>
    <name type="common">Trichoderma atroviride</name>
    <dbReference type="NCBI Taxonomy" id="452589"/>
    <lineage>
        <taxon>Eukaryota</taxon>
        <taxon>Fungi</taxon>
        <taxon>Dikarya</taxon>
        <taxon>Ascomycota</taxon>
        <taxon>Pezizomycotina</taxon>
        <taxon>Sordariomycetes</taxon>
        <taxon>Hypocreomycetidae</taxon>
        <taxon>Hypocreales</taxon>
        <taxon>Hypocreaceae</taxon>
        <taxon>Trichoderma</taxon>
    </lineage>
</organism>
<dbReference type="GO" id="GO:0035591">
    <property type="term" value="F:signaling adaptor activity"/>
    <property type="evidence" value="ECO:0007669"/>
    <property type="project" value="TreeGrafter"/>
</dbReference>
<comment type="caution">
    <text evidence="5">The sequence shown here is derived from an EMBL/GenBank/DDBJ whole genome shotgun (WGS) entry which is preliminary data.</text>
</comment>
<dbReference type="GO" id="GO:0035859">
    <property type="term" value="C:Seh1-associated complex"/>
    <property type="evidence" value="ECO:0007669"/>
    <property type="project" value="TreeGrafter"/>
</dbReference>
<feature type="region of interest" description="Disordered" evidence="3">
    <location>
        <begin position="1107"/>
        <end position="1126"/>
    </location>
</feature>
<sequence>MPAFDQPVDSPKKGRIVKSAYDSDSFEANGSIHVEGVVGSATISPSGRDIALASPEGLAIIDLDSPYSPPRRLRGSGQPWLVVDVQWSPFTARDYWVVSTANHRALVWNLNLRDDSNTGAIEHSLQGHTRAITDVNFSAHHPDLLATCSVDGYVHWWDLRRPRQPVLTFCDFFAGATQVKFNRRDPHILASSHDRWLRIWDERKVSEPVKSIDAHTSKIYGLDWSRSDTTGLVTCSLDQSIKFWDYSNDGDELEHVIHTEYPVWRARHTPFGYGLLAMPQNEPGDLYMYDRLWSKDESIEASRKPVAVFPGHGDHQAKEFLWRTRGGVTDDKLDDREFQLVTWGTDNELRLHCIDPSIFSAVGYKKGSPALGGISTTRNGATYKTFRAVDDASTIDKRASTMKDSKNSTGGLVHKQSALTAAARSPAPLGRQMRPAWRGPSMKAKNIMGKRLDPSQAQIGWMKGISITKRKGLLDGPRRLMSKDSGIMGHGYDDQWGEPDTIQEELLRVSTQIPKVKWDNIDMDNLTLSASLNGPWGKDGENIFVKVKIDIPTEYPKLKAPKFTIERSSFMQEEMYKRLDRELHELADQFLRRKQNCLEVIFTYLLGEVDLESSTTFFKNVRDLDDDLDGLADDSSTDEEEEIPAGGSASMSQELPPADADTAIAIPARTIVPPPPLTCGARFSHDGRLICFFPTKEEKARVLFQTSADVNKDRSRLDQPFFAGFGRLTHDPPPRYKYTTEEASATDDQSDSDESGESSSSSSDSESTSINKMSLWYHSSRHLRKAWSEDRSIRSSGGGTGTGIGTGTGTGTSRRKIGRPRNAVSIHDLRPDLPSKREFAQEYAIFGDGADVCEHNARVAEKYGYPDLMSVWQYLALLLKKGIPLEVLASNQRRASILVIARDSVSKTRAIDDEQGITPVGGNALLGRVKWGRHPLAKAFIQELFNYFEKIADIQMLAMLSCIFSESSTDDSVAYVESQLPSQETPLPLKAPSFSLDYFPTDATMWNIYGRGIPHSNVTTPGTLHTPLPYAGSHASDDGMTWTGEPGTNSYSCGETPPPPPPKARPLTADADPPPTMLSRSPSASNRPLSRVSTGFSSAFSTNFSRSFTGASSSSPPAGQLRKKPSPAEMILNTLTPRTGYASAGPSYPVGDSSGGRNSVSDDEYRRDDTLSLVPVSVSVFVEDQTIFDDDGWLSEPLLEPSRSNVYANYRYAYAEMLQMWRQPLARLEVMKFNVLKDELPFTGAEGSFHDSFTLQDGASGNTNHLKTGSSPIIMGKKDQLQILAASGRGLDVTGICRVHETQLDPMRYTSTDSKVGGAVGNCDRCHRVQGQLRCVYCLEPVDALFPPCLTCGCSSHEECLAEWHAAGEMFCPAGDECNCVEQASNGQVESWAALRGAVLKSQSHSKLSMLPGPALGEKDEEYRYEKKSNFTNHREDTNGDWERVGRNVPSRAQGSITTPGLSFVRFKTPAGAWSRASSQRRNGKRGT</sequence>
<feature type="compositionally biased region" description="Polar residues" evidence="3">
    <location>
        <begin position="1451"/>
        <end position="1460"/>
    </location>
</feature>
<reference evidence="5 6" key="1">
    <citation type="journal article" date="2011" name="Genome Biol.">
        <title>Comparative genome sequence analysis underscores mycoparasitism as the ancestral life style of Trichoderma.</title>
        <authorList>
            <person name="Kubicek C.P."/>
            <person name="Herrera-Estrella A."/>
            <person name="Seidl-Seiboth V."/>
            <person name="Martinez D.A."/>
            <person name="Druzhinina I.S."/>
            <person name="Thon M."/>
            <person name="Zeilinger S."/>
            <person name="Casas-Flores S."/>
            <person name="Horwitz B.A."/>
            <person name="Mukherjee P.K."/>
            <person name="Mukherjee M."/>
            <person name="Kredics L."/>
            <person name="Alcaraz L.D."/>
            <person name="Aerts A."/>
            <person name="Antal Z."/>
            <person name="Atanasova L."/>
            <person name="Cervantes-Badillo M.G."/>
            <person name="Challacombe J."/>
            <person name="Chertkov O."/>
            <person name="McCluskey K."/>
            <person name="Coulpier F."/>
            <person name="Deshpande N."/>
            <person name="von Doehren H."/>
            <person name="Ebbole D.J."/>
            <person name="Esquivel-Naranjo E.U."/>
            <person name="Fekete E."/>
            <person name="Flipphi M."/>
            <person name="Glaser F."/>
            <person name="Gomez-Rodriguez E.Y."/>
            <person name="Gruber S."/>
            <person name="Han C."/>
            <person name="Henrissat B."/>
            <person name="Hermosa R."/>
            <person name="Hernandez-Onate M."/>
            <person name="Karaffa L."/>
            <person name="Kosti I."/>
            <person name="Le Crom S."/>
            <person name="Lindquist E."/>
            <person name="Lucas S."/>
            <person name="Luebeck M."/>
            <person name="Luebeck P.S."/>
            <person name="Margeot A."/>
            <person name="Metz B."/>
            <person name="Misra M."/>
            <person name="Nevalainen H."/>
            <person name="Omann M."/>
            <person name="Packer N."/>
            <person name="Perrone G."/>
            <person name="Uresti-Rivera E.E."/>
            <person name="Salamov A."/>
            <person name="Schmoll M."/>
            <person name="Seiboth B."/>
            <person name="Shapiro H."/>
            <person name="Sukno S."/>
            <person name="Tamayo-Ramos J.A."/>
            <person name="Tisch D."/>
            <person name="Wiest A."/>
            <person name="Wilkinson H.H."/>
            <person name="Zhang M."/>
            <person name="Coutinho P.M."/>
            <person name="Kenerley C.M."/>
            <person name="Monte E."/>
            <person name="Baker S.E."/>
            <person name="Grigoriev I.V."/>
        </authorList>
    </citation>
    <scope>NUCLEOTIDE SEQUENCE [LARGE SCALE GENOMIC DNA]</scope>
    <source>
        <strain evidence="6">ATCC 20476 / IMI 206040</strain>
    </source>
</reference>
<dbReference type="PROSITE" id="PS50082">
    <property type="entry name" value="WD_REPEATS_2"/>
    <property type="match status" value="2"/>
</dbReference>
<dbReference type="GO" id="GO:1904263">
    <property type="term" value="P:positive regulation of TORC1 signaling"/>
    <property type="evidence" value="ECO:0007669"/>
    <property type="project" value="TreeGrafter"/>
</dbReference>
<dbReference type="Gene3D" id="2.130.10.10">
    <property type="entry name" value="YVTN repeat-like/Quinoprotein amine dehydrogenase"/>
    <property type="match status" value="1"/>
</dbReference>
<feature type="compositionally biased region" description="Basic and acidic residues" evidence="3">
    <location>
        <begin position="1430"/>
        <end position="1446"/>
    </location>
</feature>
<dbReference type="InterPro" id="IPR049567">
    <property type="entry name" value="WDR59-like"/>
</dbReference>
<dbReference type="InterPro" id="IPR006575">
    <property type="entry name" value="RWD_dom"/>
</dbReference>
<dbReference type="InterPro" id="IPR015943">
    <property type="entry name" value="WD40/YVTN_repeat-like_dom_sf"/>
</dbReference>
<dbReference type="PROSITE" id="PS50294">
    <property type="entry name" value="WD_REPEATS_REGION"/>
    <property type="match status" value="2"/>
</dbReference>
<gene>
    <name evidence="5" type="ORF">TRIATDRAFT_133893</name>
</gene>
<feature type="region of interest" description="Disordered" evidence="3">
    <location>
        <begin position="723"/>
        <end position="767"/>
    </location>
</feature>
<dbReference type="KEGG" id="tatv:25775381"/>
<evidence type="ECO:0000256" key="1">
    <source>
        <dbReference type="ARBA" id="ARBA00038452"/>
    </source>
</evidence>
<dbReference type="Proteomes" id="UP000005426">
    <property type="component" value="Unassembled WGS sequence"/>
</dbReference>
<dbReference type="STRING" id="452589.G9NPF8"/>
<proteinExistence type="inferred from homology"/>
<dbReference type="Pfam" id="PF00400">
    <property type="entry name" value="WD40"/>
    <property type="match status" value="2"/>
</dbReference>
<feature type="repeat" description="WD" evidence="2">
    <location>
        <begin position="212"/>
        <end position="248"/>
    </location>
</feature>
<dbReference type="GeneID" id="25775381"/>
<feature type="compositionally biased region" description="Acidic residues" evidence="3">
    <location>
        <begin position="629"/>
        <end position="643"/>
    </location>
</feature>
<keyword evidence="6" id="KW-1185">Reference proteome</keyword>
<feature type="compositionally biased region" description="Gly residues" evidence="3">
    <location>
        <begin position="796"/>
        <end position="810"/>
    </location>
</feature>
<feature type="compositionally biased region" description="Basic and acidic residues" evidence="3">
    <location>
        <begin position="728"/>
        <end position="740"/>
    </location>
</feature>
<keyword evidence="2" id="KW-0853">WD repeat</keyword>
<dbReference type="InterPro" id="IPR001680">
    <property type="entry name" value="WD40_rpt"/>
</dbReference>
<feature type="compositionally biased region" description="Acidic residues" evidence="3">
    <location>
        <begin position="744"/>
        <end position="756"/>
    </location>
</feature>
<feature type="compositionally biased region" description="Low complexity" evidence="3">
    <location>
        <begin position="757"/>
        <end position="767"/>
    </location>
</feature>
<dbReference type="OrthoDB" id="311712at2759"/>
<evidence type="ECO:0000259" key="4">
    <source>
        <dbReference type="PROSITE" id="PS50908"/>
    </source>
</evidence>
<dbReference type="PANTHER" id="PTHR46170:SF1">
    <property type="entry name" value="GATOR COMPLEX PROTEIN WDR59"/>
    <property type="match status" value="1"/>
</dbReference>
<dbReference type="GO" id="GO:0005774">
    <property type="term" value="C:vacuolar membrane"/>
    <property type="evidence" value="ECO:0007669"/>
    <property type="project" value="TreeGrafter"/>
</dbReference>
<evidence type="ECO:0000313" key="6">
    <source>
        <dbReference type="Proteomes" id="UP000005426"/>
    </source>
</evidence>
<accession>G9NPF8</accession>
<feature type="region of interest" description="Disordered" evidence="3">
    <location>
        <begin position="400"/>
        <end position="437"/>
    </location>
</feature>
<feature type="region of interest" description="Disordered" evidence="3">
    <location>
        <begin position="629"/>
        <end position="655"/>
    </location>
</feature>
<protein>
    <recommendedName>
        <fullName evidence="4">RWD domain-containing protein</fullName>
    </recommendedName>
</protein>
<feature type="region of interest" description="Disordered" evidence="3">
    <location>
        <begin position="1430"/>
        <end position="1460"/>
    </location>
</feature>
<name>G9NPF8_HYPAI</name>
<dbReference type="OMA" id="TDVCAHN"/>
<evidence type="ECO:0000256" key="2">
    <source>
        <dbReference type="PROSITE-ProRule" id="PRU00221"/>
    </source>
</evidence>
<dbReference type="SMART" id="SM00320">
    <property type="entry name" value="WD40"/>
    <property type="match status" value="5"/>
</dbReference>
<evidence type="ECO:0000256" key="3">
    <source>
        <dbReference type="SAM" id="MobiDB-lite"/>
    </source>
</evidence>
<dbReference type="eggNOG" id="KOG0309">
    <property type="taxonomic scope" value="Eukaryota"/>
</dbReference>